<dbReference type="AlphaFoldDB" id="A0A089ZUL8"/>
<dbReference type="STRING" id="2162.BRM9_0076"/>
<dbReference type="InterPro" id="IPR017900">
    <property type="entry name" value="4Fe4S_Fe_S_CS"/>
</dbReference>
<keyword evidence="13" id="KW-1185">Reference proteome</keyword>
<dbReference type="EMBL" id="JADIIL010000019">
    <property type="protein sequence ID" value="MBF4474920.1"/>
    <property type="molecule type" value="Genomic_DNA"/>
</dbReference>
<keyword evidence="5" id="KW-0249">Electron transport</keyword>
<dbReference type="RefSeq" id="WP_048084378.1">
    <property type="nucleotide sequence ID" value="NZ_CALCVY010000048.1"/>
</dbReference>
<keyword evidence="3" id="KW-0479">Metal-binding</keyword>
<evidence type="ECO:0000256" key="2">
    <source>
        <dbReference type="ARBA" id="ARBA00022485"/>
    </source>
</evidence>
<dbReference type="GO" id="GO:0016491">
    <property type="term" value="F:oxidoreductase activity"/>
    <property type="evidence" value="ECO:0007669"/>
    <property type="project" value="UniProtKB-ARBA"/>
</dbReference>
<dbReference type="InterPro" id="IPR050572">
    <property type="entry name" value="Fe-S_Ferredoxin"/>
</dbReference>
<evidence type="ECO:0000256" key="5">
    <source>
        <dbReference type="ARBA" id="ARBA00022982"/>
    </source>
</evidence>
<keyword evidence="7" id="KW-0411">Iron-sulfur</keyword>
<name>A0A089ZUL8_METFO</name>
<reference evidence="10" key="2">
    <citation type="submission" date="2014-09" db="EMBL/GenBank/DDBJ databases">
        <authorList>
            <person name="Bishop-Lilly K.A."/>
            <person name="Broomall S.M."/>
            <person name="Chain P.S."/>
            <person name="Chertkov O."/>
            <person name="Coyne S.R."/>
            <person name="Daligault H.E."/>
            <person name="Davenport K.W."/>
            <person name="Erkkila T."/>
            <person name="Frey K.G."/>
            <person name="Gibbons H.S."/>
            <person name="Gu W."/>
            <person name="Jaissle J."/>
            <person name="Johnson S.L."/>
            <person name="Koroleva G.I."/>
            <person name="Ladner J.T."/>
            <person name="Lo C.-C."/>
            <person name="Minogue T.D."/>
            <person name="Munk C."/>
            <person name="Palacios G.F."/>
            <person name="Redden C.L."/>
            <person name="Rosenzweig C.N."/>
            <person name="Scholz M.B."/>
            <person name="Teshima H."/>
            <person name="Xu Y."/>
        </authorList>
    </citation>
    <scope>NUCLEOTIDE SEQUENCE</scope>
    <source>
        <strain evidence="10">Mb9</strain>
    </source>
</reference>
<dbReference type="KEGG" id="mfc:BRM9_0076"/>
<dbReference type="Pfam" id="PF12838">
    <property type="entry name" value="Fer4_7"/>
    <property type="match status" value="1"/>
</dbReference>
<protein>
    <submittedName>
        <fullName evidence="9 10">4Fe-4S ferredoxin</fullName>
    </submittedName>
    <submittedName>
        <fullName evidence="11">DUF362 domain-containing protein</fullName>
    </submittedName>
</protein>
<dbReference type="InterPro" id="IPR007160">
    <property type="entry name" value="DUF362"/>
</dbReference>
<dbReference type="OrthoDB" id="5583at2157"/>
<keyword evidence="6" id="KW-0408">Iron</keyword>
<dbReference type="GO" id="GO:0046872">
    <property type="term" value="F:metal ion binding"/>
    <property type="evidence" value="ECO:0007669"/>
    <property type="project" value="UniProtKB-KW"/>
</dbReference>
<dbReference type="EMBL" id="LN734822">
    <property type="protein sequence ID" value="CEL23694.1"/>
    <property type="molecule type" value="Genomic_DNA"/>
</dbReference>
<reference evidence="9" key="1">
    <citation type="submission" date="2013-12" db="EMBL/GenBank/DDBJ databases">
        <title>The complete genome sequence of Methanobacterium sp. BRM9.</title>
        <authorList>
            <consortium name="Pastoral Greenhouse Gas Research Consortium"/>
            <person name="Kelly W.J."/>
            <person name="Leahy S.C."/>
            <person name="Perry R."/>
            <person name="Li D."/>
            <person name="Altermann E."/>
            <person name="Lambie S.C."/>
            <person name="Attwood G.T."/>
        </authorList>
    </citation>
    <scope>NUCLEOTIDE SEQUENCE [LARGE SCALE GENOMIC DNA]</scope>
    <source>
        <strain evidence="9">BRM9</strain>
    </source>
</reference>
<dbReference type="Proteomes" id="UP000029661">
    <property type="component" value="Chromosome"/>
</dbReference>
<dbReference type="PATRIC" id="fig|2162.10.peg.36"/>
<dbReference type="GO" id="GO:0051539">
    <property type="term" value="F:4 iron, 4 sulfur cluster binding"/>
    <property type="evidence" value="ECO:0007669"/>
    <property type="project" value="UniProtKB-KW"/>
</dbReference>
<dbReference type="InterPro" id="IPR017896">
    <property type="entry name" value="4Fe4S_Fe-S-bd"/>
</dbReference>
<dbReference type="Proteomes" id="UP000062768">
    <property type="component" value="Chromosome I"/>
</dbReference>
<evidence type="ECO:0000256" key="4">
    <source>
        <dbReference type="ARBA" id="ARBA00022737"/>
    </source>
</evidence>
<gene>
    <name evidence="9" type="ORF">BRM9_0076</name>
    <name evidence="11" type="ORF">ISP06_05540</name>
    <name evidence="10" type="ORF">MB9_0037</name>
</gene>
<evidence type="ECO:0000313" key="10">
    <source>
        <dbReference type="EMBL" id="CEL23694.1"/>
    </source>
</evidence>
<dbReference type="Gene3D" id="3.30.70.20">
    <property type="match status" value="1"/>
</dbReference>
<evidence type="ECO:0000256" key="6">
    <source>
        <dbReference type="ARBA" id="ARBA00023004"/>
    </source>
</evidence>
<evidence type="ECO:0000313" key="9">
    <source>
        <dbReference type="EMBL" id="AIS30909.1"/>
    </source>
</evidence>
<evidence type="ECO:0000256" key="7">
    <source>
        <dbReference type="ARBA" id="ARBA00023014"/>
    </source>
</evidence>
<dbReference type="Pfam" id="PF04015">
    <property type="entry name" value="DUF362"/>
    <property type="match status" value="1"/>
</dbReference>
<keyword evidence="1" id="KW-0813">Transport</keyword>
<keyword evidence="4" id="KW-0677">Repeat</keyword>
<sequence>MSSEVYFSNLRSRGQKDNKNSKIKQLFDGAKFGDLIQEEDLTAIKLHFGERGNDAFLKPVLVNAVVEKTLNSNGKPFLTDTNTLYFGSRHNATQHLETAIKNGFAYAVTGAPVIIADGLRGDNWIPVEVGLKHFQQVKIAGDIISADSMLVLSHFKGHGMCGFGGAIKNLAMGCASAQGKVEQHQCAKPVISDNCTGCGTCINSCPLSVMSLSDGKAIIELEECVACNNCLAVCPESAVSLDFDALPEFMERMVEYAYGAVKNKKGKVGYLNFLMDITPDCDCEAFSDAPIVPDIGILASKDPVALDTASYDLVNQQVGLENSLLEHHHQKGGDKFRGVWEEVDGRLLLEYAEEVGMGSKEYHLINL</sequence>
<accession>A0A089ZUL8</accession>
<dbReference type="GeneID" id="26738310"/>
<proteinExistence type="predicted"/>
<evidence type="ECO:0000259" key="8">
    <source>
        <dbReference type="PROSITE" id="PS51379"/>
    </source>
</evidence>
<evidence type="ECO:0000313" key="11">
    <source>
        <dbReference type="EMBL" id="MBF4474920.1"/>
    </source>
</evidence>
<keyword evidence="2" id="KW-0004">4Fe-4S</keyword>
<reference evidence="11" key="3">
    <citation type="submission" date="2020-10" db="EMBL/GenBank/DDBJ databases">
        <title>Dehalococcoides mccartyi of a TCE/Cr reducing biochatode.</title>
        <authorList>
            <person name="Matturro B."/>
        </authorList>
    </citation>
    <scope>NUCLEOTIDE SEQUENCE</scope>
    <source>
        <strain evidence="11">Bin2</strain>
    </source>
</reference>
<dbReference type="Proteomes" id="UP000606900">
    <property type="component" value="Unassembled WGS sequence"/>
</dbReference>
<feature type="domain" description="4Fe-4S ferredoxin-type" evidence="8">
    <location>
        <begin position="187"/>
        <end position="215"/>
    </location>
</feature>
<evidence type="ECO:0000313" key="13">
    <source>
        <dbReference type="Proteomes" id="UP000062768"/>
    </source>
</evidence>
<organism evidence="9 12">
    <name type="scientific">Methanobacterium formicicum</name>
    <dbReference type="NCBI Taxonomy" id="2162"/>
    <lineage>
        <taxon>Archaea</taxon>
        <taxon>Methanobacteriati</taxon>
        <taxon>Methanobacteriota</taxon>
        <taxon>Methanomada group</taxon>
        <taxon>Methanobacteria</taxon>
        <taxon>Methanobacteriales</taxon>
        <taxon>Methanobacteriaceae</taxon>
        <taxon>Methanobacterium</taxon>
    </lineage>
</organism>
<dbReference type="PANTHER" id="PTHR43687">
    <property type="entry name" value="ADENYLYLSULFATE REDUCTASE, BETA SUBUNIT"/>
    <property type="match status" value="1"/>
</dbReference>
<dbReference type="PROSITE" id="PS00198">
    <property type="entry name" value="4FE4S_FER_1"/>
    <property type="match status" value="1"/>
</dbReference>
<dbReference type="SUPFAM" id="SSF54862">
    <property type="entry name" value="4Fe-4S ferredoxins"/>
    <property type="match status" value="1"/>
</dbReference>
<dbReference type="PROSITE" id="PS51379">
    <property type="entry name" value="4FE4S_FER_2"/>
    <property type="match status" value="2"/>
</dbReference>
<feature type="domain" description="4Fe-4S ferredoxin-type" evidence="8">
    <location>
        <begin position="216"/>
        <end position="244"/>
    </location>
</feature>
<dbReference type="PANTHER" id="PTHR43687:SF6">
    <property type="entry name" value="L-ASPARTATE SEMIALDEHYDE SULFURTRANSFERASE IRON-SULFUR SUBUNIT"/>
    <property type="match status" value="1"/>
</dbReference>
<evidence type="ECO:0000313" key="12">
    <source>
        <dbReference type="Proteomes" id="UP000029661"/>
    </source>
</evidence>
<evidence type="ECO:0000256" key="3">
    <source>
        <dbReference type="ARBA" id="ARBA00022723"/>
    </source>
</evidence>
<dbReference type="EMBL" id="CP006933">
    <property type="protein sequence ID" value="AIS30909.1"/>
    <property type="molecule type" value="Genomic_DNA"/>
</dbReference>
<evidence type="ECO:0000256" key="1">
    <source>
        <dbReference type="ARBA" id="ARBA00022448"/>
    </source>
</evidence>